<evidence type="ECO:0000256" key="7">
    <source>
        <dbReference type="RuleBase" id="RU363032"/>
    </source>
</evidence>
<dbReference type="Proteomes" id="UP000774750">
    <property type="component" value="Unassembled WGS sequence"/>
</dbReference>
<dbReference type="InterPro" id="IPR000515">
    <property type="entry name" value="MetI-like"/>
</dbReference>
<accession>A0A939BE55</accession>
<dbReference type="SUPFAM" id="SSF161098">
    <property type="entry name" value="MetI-like"/>
    <property type="match status" value="1"/>
</dbReference>
<feature type="transmembrane region" description="Helical" evidence="7">
    <location>
        <begin position="70"/>
        <end position="90"/>
    </location>
</feature>
<dbReference type="CDD" id="cd06261">
    <property type="entry name" value="TM_PBP2"/>
    <property type="match status" value="1"/>
</dbReference>
<keyword evidence="3" id="KW-1003">Cell membrane</keyword>
<evidence type="ECO:0000256" key="1">
    <source>
        <dbReference type="ARBA" id="ARBA00004651"/>
    </source>
</evidence>
<evidence type="ECO:0000313" key="10">
    <source>
        <dbReference type="Proteomes" id="UP000774750"/>
    </source>
</evidence>
<comment type="subcellular location">
    <subcellularLocation>
        <location evidence="1 7">Cell membrane</location>
        <topology evidence="1 7">Multi-pass membrane protein</topology>
    </subcellularLocation>
</comment>
<feature type="transmembrane region" description="Helical" evidence="7">
    <location>
        <begin position="147"/>
        <end position="172"/>
    </location>
</feature>
<feature type="transmembrane region" description="Helical" evidence="7">
    <location>
        <begin position="7"/>
        <end position="30"/>
    </location>
</feature>
<evidence type="ECO:0000256" key="2">
    <source>
        <dbReference type="ARBA" id="ARBA00022448"/>
    </source>
</evidence>
<dbReference type="PANTHER" id="PTHR43227">
    <property type="entry name" value="BLL4140 PROTEIN"/>
    <property type="match status" value="1"/>
</dbReference>
<evidence type="ECO:0000256" key="5">
    <source>
        <dbReference type="ARBA" id="ARBA00022989"/>
    </source>
</evidence>
<evidence type="ECO:0000259" key="8">
    <source>
        <dbReference type="PROSITE" id="PS50928"/>
    </source>
</evidence>
<dbReference type="PANTHER" id="PTHR43227:SF7">
    <property type="entry name" value="ARABINOOLIGOSACCHARIDES TRANSPORT SYSTEM PERMEASE PROTEIN ARAP"/>
    <property type="match status" value="1"/>
</dbReference>
<keyword evidence="10" id="KW-1185">Reference proteome</keyword>
<name>A0A939BE55_9FIRM</name>
<evidence type="ECO:0000313" key="9">
    <source>
        <dbReference type="EMBL" id="MBM6920263.1"/>
    </source>
</evidence>
<feature type="transmembrane region" description="Helical" evidence="7">
    <location>
        <begin position="193"/>
        <end position="215"/>
    </location>
</feature>
<comment type="similarity">
    <text evidence="7">Belongs to the binding-protein-dependent transport system permease family.</text>
</comment>
<organism evidence="9 10">
    <name type="scientific">Merdimmobilis hominis</name>
    <dbReference type="NCBI Taxonomy" id="2897707"/>
    <lineage>
        <taxon>Bacteria</taxon>
        <taxon>Bacillati</taxon>
        <taxon>Bacillota</taxon>
        <taxon>Clostridia</taxon>
        <taxon>Eubacteriales</taxon>
        <taxon>Oscillospiraceae</taxon>
        <taxon>Merdimmobilis</taxon>
    </lineage>
</organism>
<dbReference type="GO" id="GO:0055085">
    <property type="term" value="P:transmembrane transport"/>
    <property type="evidence" value="ECO:0007669"/>
    <property type="project" value="InterPro"/>
</dbReference>
<dbReference type="PROSITE" id="PS50928">
    <property type="entry name" value="ABC_TM1"/>
    <property type="match status" value="1"/>
</dbReference>
<evidence type="ECO:0000256" key="6">
    <source>
        <dbReference type="ARBA" id="ARBA00023136"/>
    </source>
</evidence>
<evidence type="ECO:0000256" key="3">
    <source>
        <dbReference type="ARBA" id="ARBA00022475"/>
    </source>
</evidence>
<proteinExistence type="inferred from homology"/>
<dbReference type="InterPro" id="IPR035906">
    <property type="entry name" value="MetI-like_sf"/>
</dbReference>
<keyword evidence="6 7" id="KW-0472">Membrane</keyword>
<dbReference type="Pfam" id="PF00528">
    <property type="entry name" value="BPD_transp_1"/>
    <property type="match status" value="1"/>
</dbReference>
<reference evidence="9" key="1">
    <citation type="submission" date="2020-08" db="EMBL/GenBank/DDBJ databases">
        <authorList>
            <person name="Cejkova D."/>
            <person name="Kubasova T."/>
            <person name="Jahodarova E."/>
            <person name="Rychlik I."/>
        </authorList>
    </citation>
    <scope>NUCLEOTIDE SEQUENCE</scope>
    <source>
        <strain evidence="9">An559</strain>
    </source>
</reference>
<keyword evidence="2 7" id="KW-0813">Transport</keyword>
<evidence type="ECO:0000256" key="4">
    <source>
        <dbReference type="ARBA" id="ARBA00022692"/>
    </source>
</evidence>
<feature type="transmembrane region" description="Helical" evidence="7">
    <location>
        <begin position="255"/>
        <end position="276"/>
    </location>
</feature>
<dbReference type="AlphaFoldDB" id="A0A939BE55"/>
<gene>
    <name evidence="9" type="ORF">H6A12_03700</name>
</gene>
<keyword evidence="4 7" id="KW-0812">Transmembrane</keyword>
<dbReference type="InterPro" id="IPR050809">
    <property type="entry name" value="UgpAE/MalFG_permease"/>
</dbReference>
<feature type="domain" description="ABC transmembrane type-1" evidence="8">
    <location>
        <begin position="64"/>
        <end position="273"/>
    </location>
</feature>
<dbReference type="EMBL" id="JACJKY010000004">
    <property type="protein sequence ID" value="MBM6920263.1"/>
    <property type="molecule type" value="Genomic_DNA"/>
</dbReference>
<comment type="caution">
    <text evidence="9">The sequence shown here is derived from an EMBL/GenBank/DDBJ whole genome shotgun (WGS) entry which is preliminary data.</text>
</comment>
<keyword evidence="5 7" id="KW-1133">Transmembrane helix</keyword>
<reference evidence="9" key="2">
    <citation type="journal article" date="2021" name="Sci. Rep.">
        <title>The distribution of antibiotic resistance genes in chicken gut microbiota commensals.</title>
        <authorList>
            <person name="Juricova H."/>
            <person name="Matiasovicova J."/>
            <person name="Kubasova T."/>
            <person name="Cejkova D."/>
            <person name="Rychlik I."/>
        </authorList>
    </citation>
    <scope>NUCLEOTIDE SEQUENCE</scope>
    <source>
        <strain evidence="9">An559</strain>
    </source>
</reference>
<dbReference type="GO" id="GO:0005886">
    <property type="term" value="C:plasma membrane"/>
    <property type="evidence" value="ECO:0007669"/>
    <property type="project" value="UniProtKB-SubCell"/>
</dbReference>
<protein>
    <submittedName>
        <fullName evidence="9">Sugar ABC transporter permease</fullName>
    </submittedName>
</protein>
<feature type="transmembrane region" description="Helical" evidence="7">
    <location>
        <begin position="102"/>
        <end position="127"/>
    </location>
</feature>
<sequence>MAKRNKLIGFALFSPFLIGFVVFYVAPFLLSVVYSFTKGVVEFTFVGFDNYTEVFESPAFQIAATNTFKFLLIGVPLIMVLSILLALVLHRAFRGVSWYRSIFLLPLVIPVASAVMAFQVFFAYSGVVNTWLQQIGLVPVNWLDSDMAFSLLVGLYIWKNVGYNIILLLAGLNGIPDELYEVSRLEGATRFQTLRYVTLPLLMPTMFFVVIISIINSFKSFREAFLLSGTLPHTSIYLLQHFMNNNFENLNYQRLSVAAFLTFLVIISLVCLYFFARKKFFEYEM</sequence>
<dbReference type="Gene3D" id="1.10.3720.10">
    <property type="entry name" value="MetI-like"/>
    <property type="match status" value="1"/>
</dbReference>